<dbReference type="InterPro" id="IPR014811">
    <property type="entry name" value="ArgoL1"/>
</dbReference>
<dbReference type="Pfam" id="PF16488">
    <property type="entry name" value="ArgoL2"/>
    <property type="match status" value="1"/>
</dbReference>
<dbReference type="InterPro" id="IPR012337">
    <property type="entry name" value="RNaseH-like_sf"/>
</dbReference>
<dbReference type="PANTHER" id="PTHR22891">
    <property type="entry name" value="EUKARYOTIC TRANSLATION INITIATION FACTOR 2C"/>
    <property type="match status" value="1"/>
</dbReference>
<comment type="similarity">
    <text evidence="1">Belongs to the argonaute family.</text>
</comment>
<proteinExistence type="inferred from homology"/>
<dbReference type="InterPro" id="IPR032473">
    <property type="entry name" value="Argonaute_Mid_dom"/>
</dbReference>
<name>A0A0C3QKU6_9AGAM</name>
<evidence type="ECO:0000259" key="3">
    <source>
        <dbReference type="PROSITE" id="PS50821"/>
    </source>
</evidence>
<dbReference type="SMART" id="SM00949">
    <property type="entry name" value="PAZ"/>
    <property type="match status" value="1"/>
</dbReference>
<accession>A0A0C3QKU6</accession>
<feature type="domain" description="Piwi" evidence="4">
    <location>
        <begin position="562"/>
        <end position="877"/>
    </location>
</feature>
<evidence type="ECO:0000256" key="2">
    <source>
        <dbReference type="SAM" id="MobiDB-lite"/>
    </source>
</evidence>
<dbReference type="InterPro" id="IPR003165">
    <property type="entry name" value="Piwi"/>
</dbReference>
<dbReference type="InterPro" id="IPR045246">
    <property type="entry name" value="Piwi_ago-like"/>
</dbReference>
<dbReference type="InterPro" id="IPR003100">
    <property type="entry name" value="PAZ_dom"/>
</dbReference>
<gene>
    <name evidence="5" type="ORF">M407DRAFT_23644</name>
</gene>
<feature type="domain" description="PAZ" evidence="3">
    <location>
        <begin position="292"/>
        <end position="386"/>
    </location>
</feature>
<dbReference type="Gene3D" id="3.40.50.2300">
    <property type="match status" value="1"/>
</dbReference>
<dbReference type="SMART" id="SM01163">
    <property type="entry name" value="DUF1785"/>
    <property type="match status" value="1"/>
</dbReference>
<dbReference type="Gene3D" id="3.30.420.10">
    <property type="entry name" value="Ribonuclease H-like superfamily/Ribonuclease H"/>
    <property type="match status" value="1"/>
</dbReference>
<feature type="compositionally biased region" description="Gly residues" evidence="2">
    <location>
        <begin position="11"/>
        <end position="36"/>
    </location>
</feature>
<dbReference type="OrthoDB" id="10252740at2759"/>
<evidence type="ECO:0008006" key="7">
    <source>
        <dbReference type="Google" id="ProtNLM"/>
    </source>
</evidence>
<dbReference type="SMART" id="SM00950">
    <property type="entry name" value="Piwi"/>
    <property type="match status" value="1"/>
</dbReference>
<evidence type="ECO:0000313" key="6">
    <source>
        <dbReference type="Proteomes" id="UP000054248"/>
    </source>
</evidence>
<keyword evidence="6" id="KW-1185">Reference proteome</keyword>
<dbReference type="SUPFAM" id="SSF101690">
    <property type="entry name" value="PAZ domain"/>
    <property type="match status" value="1"/>
</dbReference>
<dbReference type="Proteomes" id="UP000054248">
    <property type="component" value="Unassembled WGS sequence"/>
</dbReference>
<feature type="region of interest" description="Disordered" evidence="2">
    <location>
        <begin position="1"/>
        <end position="50"/>
    </location>
</feature>
<dbReference type="PROSITE" id="PS50822">
    <property type="entry name" value="PIWI"/>
    <property type="match status" value="1"/>
</dbReference>
<dbReference type="InterPro" id="IPR032472">
    <property type="entry name" value="ArgoL2"/>
</dbReference>
<dbReference type="InterPro" id="IPR032474">
    <property type="entry name" value="Argonaute_N"/>
</dbReference>
<dbReference type="Pfam" id="PF02171">
    <property type="entry name" value="Piwi"/>
    <property type="match status" value="1"/>
</dbReference>
<evidence type="ECO:0000313" key="5">
    <source>
        <dbReference type="EMBL" id="KIO27104.1"/>
    </source>
</evidence>
<dbReference type="HOGENOM" id="CLU_004544_4_3_1"/>
<dbReference type="CDD" id="cd04657">
    <property type="entry name" value="Piwi_ago-like"/>
    <property type="match status" value="1"/>
</dbReference>
<evidence type="ECO:0000256" key="1">
    <source>
        <dbReference type="RuleBase" id="RU361178"/>
    </source>
</evidence>
<dbReference type="Pfam" id="PF08699">
    <property type="entry name" value="ArgoL1"/>
    <property type="match status" value="1"/>
</dbReference>
<dbReference type="GO" id="GO:0003723">
    <property type="term" value="F:RNA binding"/>
    <property type="evidence" value="ECO:0007669"/>
    <property type="project" value="InterPro"/>
</dbReference>
<dbReference type="EMBL" id="KN823014">
    <property type="protein sequence ID" value="KIO27104.1"/>
    <property type="molecule type" value="Genomic_DNA"/>
</dbReference>
<feature type="compositionally biased region" description="Low complexity" evidence="2">
    <location>
        <begin position="37"/>
        <end position="50"/>
    </location>
</feature>
<reference evidence="6" key="2">
    <citation type="submission" date="2015-01" db="EMBL/GenBank/DDBJ databases">
        <title>Evolutionary Origins and Diversification of the Mycorrhizal Mutualists.</title>
        <authorList>
            <consortium name="DOE Joint Genome Institute"/>
            <consortium name="Mycorrhizal Genomics Consortium"/>
            <person name="Kohler A."/>
            <person name="Kuo A."/>
            <person name="Nagy L.G."/>
            <person name="Floudas D."/>
            <person name="Copeland A."/>
            <person name="Barry K.W."/>
            <person name="Cichocki N."/>
            <person name="Veneault-Fourrey C."/>
            <person name="LaButti K."/>
            <person name="Lindquist E.A."/>
            <person name="Lipzen A."/>
            <person name="Lundell T."/>
            <person name="Morin E."/>
            <person name="Murat C."/>
            <person name="Riley R."/>
            <person name="Ohm R."/>
            <person name="Sun H."/>
            <person name="Tunlid A."/>
            <person name="Henrissat B."/>
            <person name="Grigoriev I.V."/>
            <person name="Hibbett D.S."/>
            <person name="Martin F."/>
        </authorList>
    </citation>
    <scope>NUCLEOTIDE SEQUENCE [LARGE SCALE GENOMIC DNA]</scope>
    <source>
        <strain evidence="6">MUT 4182</strain>
    </source>
</reference>
<sequence>MPPKRGSIGPQRGGLRGGGPPTRGGRGTFPAGGVGRGSAPSASASVASASSAPRVVPGKHIVSIGVKRPSYGASGRATTVITNQFELTSECPKIYHYDAVGTEEKVTPKPLMQELYQKLKLMHPEIFGSLAFDGRKNLYSSTYLPFPNDRAEYQVQLQEGNSANGKAPKVYRVRFQKTHQEIIPEVLNRFVNGQASHDNDVTVAINSLNVVLSMFPSENPRYASNARSFFVPDGKKALGLGVTLWNGYFQSVRPTAGRMVVNIDVSTGMMYTPGPLVDICLEVLKRPPRAYHTLEKMHENDRKALSKYLNRLKIHTTHNPDMNGRPRTLKIVLPTSSIETKFTIEGKTQTVQQYYEATYKKSLSYPRIPCLTSGASLPMEICNVFEGQLRTRAQPPPELTKDVVEFATKKPGDRLAAIKKSLDALGYGQSPYLRAFQLQVKNEPSRVEARVLPPPTLIYGGKKQLPLAVGAGQWDMAPNKFFTNANVVSGWAILVCSRQQWWPPAKVQAIAQAFAKGCTDCGIGGMNTQPTVEWADPNSDIKAGLERLGGAHAKKFNKVPSLLVCILPMNGAATIYRGIKHFGDVQHGVATQCMLENKCWDKKNDGPARPSYFANIALKVNAKLGGVNVVASPKDTGNLLGDPNNPVMILGADAIHPPPESQGRPSFTAVVGSLDMHASKYVASCRPQTSKQEIIDDMEEMTKEVLQDYLGYRKQAEGREGGPKKMIWFRDGVSEGQFQQVIDHEIPKIRGEPMVMKVDAKITFVVVGKRHHVRFFPETASAGDRTGNCLAGTVVEQGVSHPVEFDYYLQSHAGLLGTSRPAHYNVLVDENNLQPDVLQQLTYTLCHIYARSTRSVSIPAPTYYADIVCSRSANHYDPKGPFHPDSYEANSSGTKRLEDAKHYFKNVHPTTRRRMYFS</sequence>
<dbReference type="Pfam" id="PF16486">
    <property type="entry name" value="ArgoN"/>
    <property type="match status" value="1"/>
</dbReference>
<feature type="compositionally biased region" description="Low complexity" evidence="2">
    <location>
        <begin position="1"/>
        <end position="10"/>
    </location>
</feature>
<protein>
    <recommendedName>
        <fullName evidence="7">Piwi domain-containing protein</fullName>
    </recommendedName>
</protein>
<dbReference type="CDD" id="cd02846">
    <property type="entry name" value="PAZ_argonaute_like"/>
    <property type="match status" value="1"/>
</dbReference>
<dbReference type="Pfam" id="PF02170">
    <property type="entry name" value="PAZ"/>
    <property type="match status" value="1"/>
</dbReference>
<dbReference type="InterPro" id="IPR036085">
    <property type="entry name" value="PAZ_dom_sf"/>
</dbReference>
<dbReference type="Pfam" id="PF16487">
    <property type="entry name" value="ArgoMid"/>
    <property type="match status" value="1"/>
</dbReference>
<dbReference type="AlphaFoldDB" id="A0A0C3QKU6"/>
<dbReference type="STRING" id="1051891.A0A0C3QKU6"/>
<dbReference type="InterPro" id="IPR036397">
    <property type="entry name" value="RNaseH_sf"/>
</dbReference>
<organism evidence="5 6">
    <name type="scientific">Tulasnella calospora MUT 4182</name>
    <dbReference type="NCBI Taxonomy" id="1051891"/>
    <lineage>
        <taxon>Eukaryota</taxon>
        <taxon>Fungi</taxon>
        <taxon>Dikarya</taxon>
        <taxon>Basidiomycota</taxon>
        <taxon>Agaricomycotina</taxon>
        <taxon>Agaricomycetes</taxon>
        <taxon>Cantharellales</taxon>
        <taxon>Tulasnellaceae</taxon>
        <taxon>Tulasnella</taxon>
    </lineage>
</organism>
<dbReference type="PROSITE" id="PS50821">
    <property type="entry name" value="PAZ"/>
    <property type="match status" value="1"/>
</dbReference>
<dbReference type="SUPFAM" id="SSF53098">
    <property type="entry name" value="Ribonuclease H-like"/>
    <property type="match status" value="1"/>
</dbReference>
<dbReference type="Gene3D" id="2.170.260.10">
    <property type="entry name" value="paz domain"/>
    <property type="match status" value="1"/>
</dbReference>
<reference evidence="5 6" key="1">
    <citation type="submission" date="2014-04" db="EMBL/GenBank/DDBJ databases">
        <authorList>
            <consortium name="DOE Joint Genome Institute"/>
            <person name="Kuo A."/>
            <person name="Girlanda M."/>
            <person name="Perotto S."/>
            <person name="Kohler A."/>
            <person name="Nagy L.G."/>
            <person name="Floudas D."/>
            <person name="Copeland A."/>
            <person name="Barry K.W."/>
            <person name="Cichocki N."/>
            <person name="Veneault-Fourrey C."/>
            <person name="LaButti K."/>
            <person name="Lindquist E.A."/>
            <person name="Lipzen A."/>
            <person name="Lundell T."/>
            <person name="Morin E."/>
            <person name="Murat C."/>
            <person name="Sun H."/>
            <person name="Tunlid A."/>
            <person name="Henrissat B."/>
            <person name="Grigoriev I.V."/>
            <person name="Hibbett D.S."/>
            <person name="Martin F."/>
            <person name="Nordberg H.P."/>
            <person name="Cantor M.N."/>
            <person name="Hua S.X."/>
        </authorList>
    </citation>
    <scope>NUCLEOTIDE SEQUENCE [LARGE SCALE GENOMIC DNA]</scope>
    <source>
        <strain evidence="5 6">MUT 4182</strain>
    </source>
</reference>
<evidence type="ECO:0000259" key="4">
    <source>
        <dbReference type="PROSITE" id="PS50822"/>
    </source>
</evidence>